<keyword evidence="3" id="KW-1185">Reference proteome</keyword>
<dbReference type="AlphaFoldDB" id="A0A5B7I9K0"/>
<comment type="caution">
    <text evidence="2">The sequence shown here is derived from an EMBL/GenBank/DDBJ whole genome shotgun (WGS) entry which is preliminary data.</text>
</comment>
<evidence type="ECO:0000256" key="1">
    <source>
        <dbReference type="SAM" id="MobiDB-lite"/>
    </source>
</evidence>
<dbReference type="OrthoDB" id="5797019at2759"/>
<feature type="region of interest" description="Disordered" evidence="1">
    <location>
        <begin position="1"/>
        <end position="22"/>
    </location>
</feature>
<dbReference type="Proteomes" id="UP000324222">
    <property type="component" value="Unassembled WGS sequence"/>
</dbReference>
<name>A0A5B7I9K0_PORTR</name>
<proteinExistence type="predicted"/>
<reference evidence="2 3" key="1">
    <citation type="submission" date="2019-05" db="EMBL/GenBank/DDBJ databases">
        <title>Another draft genome of Portunus trituberculatus and its Hox gene families provides insights of decapod evolution.</title>
        <authorList>
            <person name="Jeong J.-H."/>
            <person name="Song I."/>
            <person name="Kim S."/>
            <person name="Choi T."/>
            <person name="Kim D."/>
            <person name="Ryu S."/>
            <person name="Kim W."/>
        </authorList>
    </citation>
    <scope>NUCLEOTIDE SEQUENCE [LARGE SCALE GENOMIC DNA]</scope>
    <source>
        <tissue evidence="2">Muscle</tissue>
    </source>
</reference>
<sequence>MTRSQSFSHKRLEELKNEPQPSLCAAQGKGDEMMIQFHNDLLETIVDLMARYTYASCAPLPKR</sequence>
<evidence type="ECO:0000313" key="2">
    <source>
        <dbReference type="EMBL" id="MPC78559.1"/>
    </source>
</evidence>
<evidence type="ECO:0000313" key="3">
    <source>
        <dbReference type="Proteomes" id="UP000324222"/>
    </source>
</evidence>
<accession>A0A5B7I9K0</accession>
<protein>
    <submittedName>
        <fullName evidence="2">Uncharacterized protein</fullName>
    </submittedName>
</protein>
<dbReference type="EMBL" id="VSRR010048743">
    <property type="protein sequence ID" value="MPC78559.1"/>
    <property type="molecule type" value="Genomic_DNA"/>
</dbReference>
<gene>
    <name evidence="2" type="ORF">E2C01_073047</name>
</gene>
<organism evidence="2 3">
    <name type="scientific">Portunus trituberculatus</name>
    <name type="common">Swimming crab</name>
    <name type="synonym">Neptunus trituberculatus</name>
    <dbReference type="NCBI Taxonomy" id="210409"/>
    <lineage>
        <taxon>Eukaryota</taxon>
        <taxon>Metazoa</taxon>
        <taxon>Ecdysozoa</taxon>
        <taxon>Arthropoda</taxon>
        <taxon>Crustacea</taxon>
        <taxon>Multicrustacea</taxon>
        <taxon>Malacostraca</taxon>
        <taxon>Eumalacostraca</taxon>
        <taxon>Eucarida</taxon>
        <taxon>Decapoda</taxon>
        <taxon>Pleocyemata</taxon>
        <taxon>Brachyura</taxon>
        <taxon>Eubrachyura</taxon>
        <taxon>Portunoidea</taxon>
        <taxon>Portunidae</taxon>
        <taxon>Portuninae</taxon>
        <taxon>Portunus</taxon>
    </lineage>
</organism>